<feature type="transmembrane region" description="Helical" evidence="1">
    <location>
        <begin position="27"/>
        <end position="51"/>
    </location>
</feature>
<feature type="transmembrane region" description="Helical" evidence="1">
    <location>
        <begin position="307"/>
        <end position="329"/>
    </location>
</feature>
<feature type="transmembrane region" description="Helical" evidence="1">
    <location>
        <begin position="209"/>
        <end position="227"/>
    </location>
</feature>
<feature type="transmembrane region" description="Helical" evidence="1">
    <location>
        <begin position="136"/>
        <end position="159"/>
    </location>
</feature>
<keyword evidence="3" id="KW-1185">Reference proteome</keyword>
<keyword evidence="1" id="KW-0472">Membrane</keyword>
<evidence type="ECO:0000313" key="3">
    <source>
        <dbReference type="Proteomes" id="UP000036958"/>
    </source>
</evidence>
<organism evidence="2 3">
    <name type="scientific">Sunxiuqinia dokdonensis</name>
    <dbReference type="NCBI Taxonomy" id="1409788"/>
    <lineage>
        <taxon>Bacteria</taxon>
        <taxon>Pseudomonadati</taxon>
        <taxon>Bacteroidota</taxon>
        <taxon>Bacteroidia</taxon>
        <taxon>Marinilabiliales</taxon>
        <taxon>Prolixibacteraceae</taxon>
        <taxon>Sunxiuqinia</taxon>
    </lineage>
</organism>
<dbReference type="Pfam" id="PF18940">
    <property type="entry name" value="DUF5687"/>
    <property type="match status" value="1"/>
</dbReference>
<keyword evidence="1" id="KW-0812">Transmembrane</keyword>
<feature type="transmembrane region" description="Helical" evidence="1">
    <location>
        <begin position="350"/>
        <end position="372"/>
    </location>
</feature>
<dbReference type="OrthoDB" id="1014144at2"/>
<dbReference type="InterPro" id="IPR043742">
    <property type="entry name" value="DUF5687"/>
</dbReference>
<evidence type="ECO:0000313" key="2">
    <source>
        <dbReference type="EMBL" id="KOH45056.1"/>
    </source>
</evidence>
<protein>
    <submittedName>
        <fullName evidence="2">Uncharacterized protein</fullName>
    </submittedName>
</protein>
<proteinExistence type="predicted"/>
<dbReference type="EMBL" id="LGIA01000149">
    <property type="protein sequence ID" value="KOH45056.1"/>
    <property type="molecule type" value="Genomic_DNA"/>
</dbReference>
<evidence type="ECO:0000256" key="1">
    <source>
        <dbReference type="SAM" id="Phobius"/>
    </source>
</evidence>
<feature type="transmembrane region" description="Helical" evidence="1">
    <location>
        <begin position="103"/>
        <end position="124"/>
    </location>
</feature>
<sequence>MNHSLNSIAWKEVTRSSAFGKSVATTIMLGFLALYFAINFLALGFLIPKIIAENFPDANPVQIFNSYLLVYFAFDLLFRQVMQSLPTISLKPLLILNIRRNRIARYLLLRSLFHFFNFLPYFLLVPITFSLVAANYTAAVTFAWFVGIVLMIFASHFLTIWLKWWMNKRGYGFYIFLCVFLSLYGLNYFRIIELTGLFGSYFDLILANPMWLVVAVIPLIGTILLNYKYLLSNLYLNLVEKKQKDSTIRDFSWMSRLGEYGKFISLEVRMIWRNKRPRTSFLMTILFLFYGLLIYKDSGNGIPDFMFILGGLLMISMFSISLGQFFPAWHSNYFAMLMTQNFKMKQFLQSFYYMNVAFSFVYYLLTLPYMLIDTRIGYYHSAMLLYHIGVNMNLIFLFGKNSKRALDLSSSSMFNYQGMGAAQWLITFPLLLGPMLIYLLSKQVLGAHGALLLLGGLGLVGIMLQPQLFKYFTKAYLQQKHRLIKDYKNS</sequence>
<dbReference type="Proteomes" id="UP000036958">
    <property type="component" value="Unassembled WGS sequence"/>
</dbReference>
<name>A0A0L8V9D2_9BACT</name>
<dbReference type="STRING" id="1409788.NC99_21810"/>
<gene>
    <name evidence="2" type="ORF">NC99_21810</name>
</gene>
<feature type="transmembrane region" description="Helical" evidence="1">
    <location>
        <begin position="171"/>
        <end position="189"/>
    </location>
</feature>
<reference evidence="3" key="1">
    <citation type="submission" date="2015-07" db="EMBL/GenBank/DDBJ databases">
        <title>Genome sequencing of Sunxiuqinia dokdonensis strain SK.</title>
        <authorList>
            <person name="Ahn S."/>
            <person name="Kim B.-C."/>
        </authorList>
    </citation>
    <scope>NUCLEOTIDE SEQUENCE [LARGE SCALE GENOMIC DNA]</scope>
    <source>
        <strain evidence="3">SK</strain>
    </source>
</reference>
<feature type="transmembrane region" description="Helical" evidence="1">
    <location>
        <begin position="445"/>
        <end position="464"/>
    </location>
</feature>
<accession>A0A0L8V9D2</accession>
<feature type="transmembrane region" description="Helical" evidence="1">
    <location>
        <begin position="378"/>
        <end position="399"/>
    </location>
</feature>
<dbReference type="RefSeq" id="WP_053183143.1">
    <property type="nucleotide sequence ID" value="NZ_LGIA01000149.1"/>
</dbReference>
<keyword evidence="1" id="KW-1133">Transmembrane helix</keyword>
<dbReference type="AlphaFoldDB" id="A0A0L8V9D2"/>
<feature type="transmembrane region" description="Helical" evidence="1">
    <location>
        <begin position="279"/>
        <end position="295"/>
    </location>
</feature>
<feature type="transmembrane region" description="Helical" evidence="1">
    <location>
        <begin position="420"/>
        <end position="439"/>
    </location>
</feature>
<comment type="caution">
    <text evidence="2">The sequence shown here is derived from an EMBL/GenBank/DDBJ whole genome shotgun (WGS) entry which is preliminary data.</text>
</comment>